<dbReference type="OrthoDB" id="459520at2759"/>
<reference evidence="1" key="1">
    <citation type="submission" date="2021-02" db="EMBL/GenBank/DDBJ databases">
        <authorList>
            <person name="Dougan E. K."/>
            <person name="Rhodes N."/>
            <person name="Thang M."/>
            <person name="Chan C."/>
        </authorList>
    </citation>
    <scope>NUCLEOTIDE SEQUENCE</scope>
</reference>
<evidence type="ECO:0000313" key="1">
    <source>
        <dbReference type="EMBL" id="CAE7461006.1"/>
    </source>
</evidence>
<dbReference type="Proteomes" id="UP000604046">
    <property type="component" value="Unassembled WGS sequence"/>
</dbReference>
<keyword evidence="2" id="KW-1185">Reference proteome</keyword>
<name>A0A812RZ86_9DINO</name>
<accession>A0A812RZ86</accession>
<gene>
    <name evidence="1" type="ORF">SNAT2548_LOCUS25618</name>
</gene>
<organism evidence="1 2">
    <name type="scientific">Symbiodinium natans</name>
    <dbReference type="NCBI Taxonomy" id="878477"/>
    <lineage>
        <taxon>Eukaryota</taxon>
        <taxon>Sar</taxon>
        <taxon>Alveolata</taxon>
        <taxon>Dinophyceae</taxon>
        <taxon>Suessiales</taxon>
        <taxon>Symbiodiniaceae</taxon>
        <taxon>Symbiodinium</taxon>
    </lineage>
</organism>
<evidence type="ECO:0000313" key="2">
    <source>
        <dbReference type="Proteomes" id="UP000604046"/>
    </source>
</evidence>
<comment type="caution">
    <text evidence="1">The sequence shown here is derived from an EMBL/GenBank/DDBJ whole genome shotgun (WGS) entry which is preliminary data.</text>
</comment>
<proteinExistence type="predicted"/>
<protein>
    <submittedName>
        <fullName evidence="1">Uncharacterized protein</fullName>
    </submittedName>
</protein>
<dbReference type="EMBL" id="CAJNDS010002401">
    <property type="protein sequence ID" value="CAE7461006.1"/>
    <property type="molecule type" value="Genomic_DNA"/>
</dbReference>
<sequence length="198" mass="22224">MPEQDCCCEEASVKEEEGCLPTGITGLSAEPVVLRGNYSYTVQTERGREYRRGVITFSSLSPETKEDVLPSTLSSQGFTWNKGTQWQRACDEEMKVPKVVYHPTYKNGWETDDRVPEQEHDTKCLVFSFIRHCPAGEGLYVKQPNEGECFQEPGLAGEKSRELTRSAGLSFKCPEGYHSGTELATDYSPRCKCRTKCA</sequence>
<dbReference type="AlphaFoldDB" id="A0A812RZ86"/>